<name>A0ABM7YE68_9EURY</name>
<dbReference type="EMBL" id="AP025698">
    <property type="protein sequence ID" value="BDH79560.1"/>
    <property type="molecule type" value="Genomic_DNA"/>
</dbReference>
<proteinExistence type="predicted"/>
<organism evidence="1 2">
    <name type="scientific">Methanothermobacter tenebrarum</name>
    <dbReference type="NCBI Taxonomy" id="680118"/>
    <lineage>
        <taxon>Archaea</taxon>
        <taxon>Methanobacteriati</taxon>
        <taxon>Methanobacteriota</taxon>
        <taxon>Methanomada group</taxon>
        <taxon>Methanobacteria</taxon>
        <taxon>Methanobacteriales</taxon>
        <taxon>Methanobacteriaceae</taxon>
        <taxon>Methanothermobacter</taxon>
    </lineage>
</organism>
<sequence length="250" mass="26950">MKQFIITPSAGKRLIARGMLKHPTIKRILNNGILVIIAGTTNGYIAEEILQSLGEDFKNEGFFRGIIVPPSKRERIQRLRENFPGDIIIRDGNWEPGKTIFDVLDDLGRGDVILKGANALNFESRKAAIYIGHPKGGTIVAALQAVVGRRAKLIIPVGLEKRIPGDLDRIAAKLNSSKTRGARMLPVVGEIFTEIEAIKLLSGATAELIGAGGVSGAEGSIHLLISGSEKEIQKAEEVIGSISTEPPYMI</sequence>
<dbReference type="GeneID" id="71965457"/>
<dbReference type="InterPro" id="IPR003016">
    <property type="entry name" value="2-oxoA_DH_lipoyl-BS"/>
</dbReference>
<keyword evidence="2" id="KW-1185">Reference proteome</keyword>
<dbReference type="PROSITE" id="PS00189">
    <property type="entry name" value="LIPOYL"/>
    <property type="match status" value="1"/>
</dbReference>
<dbReference type="RefSeq" id="WP_248563906.1">
    <property type="nucleotide sequence ID" value="NZ_AP025698.1"/>
</dbReference>
<evidence type="ECO:0000313" key="2">
    <source>
        <dbReference type="Proteomes" id="UP000831817"/>
    </source>
</evidence>
<gene>
    <name evidence="1" type="ORF">MTTB_09390</name>
</gene>
<reference evidence="1 2" key="1">
    <citation type="submission" date="2022-04" db="EMBL/GenBank/DDBJ databases">
        <title>Complete genome of Methanothermobacter tenebrarum strain RMAS.</title>
        <authorList>
            <person name="Nakamura K."/>
            <person name="Oshima K."/>
            <person name="Hattori M."/>
            <person name="Kamagata Y."/>
            <person name="Takamizawa K."/>
        </authorList>
    </citation>
    <scope>NUCLEOTIDE SEQUENCE [LARGE SCALE GENOMIC DNA]</scope>
    <source>
        <strain evidence="1 2">RMAS</strain>
    </source>
</reference>
<evidence type="ECO:0000313" key="1">
    <source>
        <dbReference type="EMBL" id="BDH79560.1"/>
    </source>
</evidence>
<dbReference type="Proteomes" id="UP000831817">
    <property type="component" value="Chromosome"/>
</dbReference>
<protein>
    <submittedName>
        <fullName evidence="1">Uncharacterized protein</fullName>
    </submittedName>
</protein>
<accession>A0ABM7YE68</accession>